<protein>
    <submittedName>
        <fullName evidence="2">Uncharacterized protein</fullName>
    </submittedName>
</protein>
<comment type="caution">
    <text evidence="2">The sequence shown here is derived from an EMBL/GenBank/DDBJ whole genome shotgun (WGS) entry which is preliminary data.</text>
</comment>
<keyword evidence="3" id="KW-1185">Reference proteome</keyword>
<dbReference type="AlphaFoldDB" id="A0A662YQL6"/>
<evidence type="ECO:0000313" key="3">
    <source>
        <dbReference type="Proteomes" id="UP000289886"/>
    </source>
</evidence>
<reference evidence="2 3" key="1">
    <citation type="submission" date="2019-01" db="EMBL/GenBank/DDBJ databases">
        <title>Draft Genome and Complete Hox-Cluster Characterization of the Sterlet Sturgeon (Acipenser ruthenus).</title>
        <authorList>
            <person name="Wei Q."/>
        </authorList>
    </citation>
    <scope>NUCLEOTIDE SEQUENCE [LARGE SCALE GENOMIC DNA]</scope>
    <source>
        <strain evidence="2">WHYD16114868_AA</strain>
        <tissue evidence="2">Blood</tissue>
    </source>
</reference>
<evidence type="ECO:0000313" key="2">
    <source>
        <dbReference type="EMBL" id="RXM99020.1"/>
    </source>
</evidence>
<feature type="compositionally biased region" description="Basic residues" evidence="1">
    <location>
        <begin position="77"/>
        <end position="86"/>
    </location>
</feature>
<name>A0A662YQL6_ACIRT</name>
<dbReference type="Proteomes" id="UP000289886">
    <property type="component" value="Unassembled WGS sequence"/>
</dbReference>
<dbReference type="EMBL" id="SCEB01000490">
    <property type="protein sequence ID" value="RXM99020.1"/>
    <property type="molecule type" value="Genomic_DNA"/>
</dbReference>
<organism evidence="2 3">
    <name type="scientific">Acipenser ruthenus</name>
    <name type="common">Sterlet sturgeon</name>
    <dbReference type="NCBI Taxonomy" id="7906"/>
    <lineage>
        <taxon>Eukaryota</taxon>
        <taxon>Metazoa</taxon>
        <taxon>Chordata</taxon>
        <taxon>Craniata</taxon>
        <taxon>Vertebrata</taxon>
        <taxon>Euteleostomi</taxon>
        <taxon>Actinopterygii</taxon>
        <taxon>Chondrostei</taxon>
        <taxon>Acipenseriformes</taxon>
        <taxon>Acipenseridae</taxon>
        <taxon>Acipenser</taxon>
    </lineage>
</organism>
<proteinExistence type="predicted"/>
<gene>
    <name evidence="2" type="ORF">EOD39_12271</name>
</gene>
<feature type="compositionally biased region" description="Polar residues" evidence="1">
    <location>
        <begin position="57"/>
        <end position="67"/>
    </location>
</feature>
<accession>A0A662YQL6</accession>
<evidence type="ECO:0000256" key="1">
    <source>
        <dbReference type="SAM" id="MobiDB-lite"/>
    </source>
</evidence>
<feature type="region of interest" description="Disordered" evidence="1">
    <location>
        <begin position="42"/>
        <end position="93"/>
    </location>
</feature>
<sequence>MESLKTTRKPLDLKDINTLFLEDHKGMDPLEEDQLDEELMMEEGRDEENKAVPDDLQPSSSAVNMATTDADHAHSSPTKRRCTHRRNAPDRWSPDRYGKMLYKIVATNV</sequence>